<proteinExistence type="predicted"/>
<evidence type="ECO:0000313" key="3">
    <source>
        <dbReference type="Proteomes" id="UP000197269"/>
    </source>
</evidence>
<dbReference type="Proteomes" id="UP000197269">
    <property type="component" value="Unassembled WGS sequence"/>
</dbReference>
<reference evidence="2 3" key="1">
    <citation type="submission" date="2017-03" db="EMBL/GenBank/DDBJ databases">
        <title>Genome of strain Rhizobium sp. CNPSo 668.</title>
        <authorList>
            <person name="Ribeiro R."/>
        </authorList>
    </citation>
    <scope>NUCLEOTIDE SEQUENCE [LARGE SCALE GENOMIC DNA]</scope>
    <source>
        <strain evidence="2 3">CNPSo 668</strain>
    </source>
</reference>
<sequence>MLDSQSIHLKALDSTDLQRLQTVLNVIGREADMPLRSPDMQEVAALLIRLYRHGLTDEDKLLSVGRLASAKKGLSPTAAITAGRRSKRPAGHLSLTRSSS</sequence>
<evidence type="ECO:0000313" key="2">
    <source>
        <dbReference type="EMBL" id="OWO94876.1"/>
    </source>
</evidence>
<accession>A0A246DX56</accession>
<dbReference type="EMBL" id="MXPU01000006">
    <property type="protein sequence ID" value="OWO94876.1"/>
    <property type="molecule type" value="Genomic_DNA"/>
</dbReference>
<dbReference type="AlphaFoldDB" id="A0A246DX56"/>
<protein>
    <submittedName>
        <fullName evidence="2">Uncharacterized protein</fullName>
    </submittedName>
</protein>
<comment type="caution">
    <text evidence="2">The sequence shown here is derived from an EMBL/GenBank/DDBJ whole genome shotgun (WGS) entry which is preliminary data.</text>
</comment>
<evidence type="ECO:0000256" key="1">
    <source>
        <dbReference type="SAM" id="MobiDB-lite"/>
    </source>
</evidence>
<organism evidence="2 3">
    <name type="scientific">Rhizobium esperanzae</name>
    <dbReference type="NCBI Taxonomy" id="1967781"/>
    <lineage>
        <taxon>Bacteria</taxon>
        <taxon>Pseudomonadati</taxon>
        <taxon>Pseudomonadota</taxon>
        <taxon>Alphaproteobacteria</taxon>
        <taxon>Hyphomicrobiales</taxon>
        <taxon>Rhizobiaceae</taxon>
        <taxon>Rhizobium/Agrobacterium group</taxon>
        <taxon>Rhizobium</taxon>
    </lineage>
</organism>
<gene>
    <name evidence="2" type="ORF">B5E41_10710</name>
</gene>
<dbReference type="RefSeq" id="WP_088393416.1">
    <property type="nucleotide sequence ID" value="NZ_MXPU01000006.1"/>
</dbReference>
<name>A0A246DX56_9HYPH</name>
<feature type="region of interest" description="Disordered" evidence="1">
    <location>
        <begin position="75"/>
        <end position="100"/>
    </location>
</feature>